<evidence type="ECO:0000313" key="1">
    <source>
        <dbReference type="EMBL" id="KAH8005592.1"/>
    </source>
</evidence>
<dbReference type="EMBL" id="CM037617">
    <property type="protein sequence ID" value="KAH8005592.1"/>
    <property type="molecule type" value="Genomic_DNA"/>
</dbReference>
<protein>
    <submittedName>
        <fullName evidence="1">Uncharacterized protein</fullName>
    </submittedName>
</protein>
<dbReference type="Proteomes" id="UP000827872">
    <property type="component" value="Linkage Group LG04"/>
</dbReference>
<reference evidence="1" key="1">
    <citation type="submission" date="2021-08" db="EMBL/GenBank/DDBJ databases">
        <title>The first chromosome-level gecko genome reveals the dynamic sex chromosomes of Neotropical dwarf geckos (Sphaerodactylidae: Sphaerodactylus).</title>
        <authorList>
            <person name="Pinto B.J."/>
            <person name="Keating S.E."/>
            <person name="Gamble T."/>
        </authorList>
    </citation>
    <scope>NUCLEOTIDE SEQUENCE</scope>
    <source>
        <strain evidence="1">TG3544</strain>
    </source>
</reference>
<evidence type="ECO:0000313" key="2">
    <source>
        <dbReference type="Proteomes" id="UP000827872"/>
    </source>
</evidence>
<proteinExistence type="predicted"/>
<comment type="caution">
    <text evidence="1">The sequence shown here is derived from an EMBL/GenBank/DDBJ whole genome shotgun (WGS) entry which is preliminary data.</text>
</comment>
<keyword evidence="2" id="KW-1185">Reference proteome</keyword>
<name>A0ACB8FK11_9SAUR</name>
<gene>
    <name evidence="1" type="ORF">K3G42_030449</name>
</gene>
<sequence length="592" mass="64534">MTSPASPPPAAKGEVLLSVGLGSRTGKHSDCTLENALRLNPTHWDIYAAADAGNVICRRDETYHLHVAARKGHYETACHILSLGTEAVNSQVWNHNRPYLNGQIPPDPDLTRVLEDGDLHRPLSGLYGDSLGAPGGEIGRDARGRSPLFWATEYRHESLVELLLAHGADPAVQDKKGNLCLHWAASVGCAPITRMLLAAGSNPNMPNYQGDSPLHVAAQERRYECLTLLLAHGAKVCLKNKAGRMPLHCARPSSPCWSALQAFSALPPLSQVERVLSRDISRGFEQVPIPCLNGVDDEPCPSNFLYITRNVLSDSVIVPAVAAGRSQPCECPPAGCSAAACCPCVLQSKRPWYTKDGRLVLGSSDSSRETGPIFECSMFCSCSSNCPNRVVQRGIRVQLQLFRTPAKGWGVRTVQDVPRGAFLCQYFGELISSTEAARREEDAYYYVVDSQVGQERYLDGRFYGNIGRFLNHSCQPNVTGMQVAVGQEVPGIAFFSTRPICTGEELGLDYGDRFWAMKGEGRDCLCGAPTCRYRPPRKGPAAAAGDLRAQHQHRPLRGFAFKSGRANPLRIVTRSRRGPRTPLLEPPADSPQ</sequence>
<organism evidence="1 2">
    <name type="scientific">Sphaerodactylus townsendi</name>
    <dbReference type="NCBI Taxonomy" id="933632"/>
    <lineage>
        <taxon>Eukaryota</taxon>
        <taxon>Metazoa</taxon>
        <taxon>Chordata</taxon>
        <taxon>Craniata</taxon>
        <taxon>Vertebrata</taxon>
        <taxon>Euteleostomi</taxon>
        <taxon>Lepidosauria</taxon>
        <taxon>Squamata</taxon>
        <taxon>Bifurcata</taxon>
        <taxon>Gekkota</taxon>
        <taxon>Sphaerodactylidae</taxon>
        <taxon>Sphaerodactylus</taxon>
    </lineage>
</organism>
<accession>A0ACB8FK11</accession>